<dbReference type="AlphaFoldDB" id="A0A6P5FPK1"/>
<gene>
    <name evidence="9" type="primary">LOC109715029</name>
</gene>
<evidence type="ECO:0000256" key="6">
    <source>
        <dbReference type="SAM" id="SignalP"/>
    </source>
</evidence>
<keyword evidence="5" id="KW-0325">Glycoprotein</keyword>
<keyword evidence="3" id="KW-0064">Aspartyl protease</keyword>
<dbReference type="Pfam" id="PF14541">
    <property type="entry name" value="TAXi_C"/>
    <property type="match status" value="1"/>
</dbReference>
<evidence type="ECO:0000256" key="4">
    <source>
        <dbReference type="ARBA" id="ARBA00022801"/>
    </source>
</evidence>
<proteinExistence type="inferred from homology"/>
<dbReference type="Gramene" id="Aco009088.1.mrna1">
    <property type="protein sequence ID" value="Aco009088.1.mrna1.cds1"/>
    <property type="gene ID" value="Aco009088.1.path1"/>
</dbReference>
<evidence type="ECO:0000256" key="2">
    <source>
        <dbReference type="ARBA" id="ARBA00022670"/>
    </source>
</evidence>
<dbReference type="InterPro" id="IPR051708">
    <property type="entry name" value="Plant_Aspart_Prot_A1"/>
</dbReference>
<dbReference type="PANTHER" id="PTHR47967">
    <property type="entry name" value="OS07G0603500 PROTEIN-RELATED"/>
    <property type="match status" value="1"/>
</dbReference>
<dbReference type="Pfam" id="PF14543">
    <property type="entry name" value="TAXi_N"/>
    <property type="match status" value="1"/>
</dbReference>
<dbReference type="InterPro" id="IPR034161">
    <property type="entry name" value="Pepsin-like_plant"/>
</dbReference>
<keyword evidence="8" id="KW-1185">Reference proteome</keyword>
<reference evidence="8" key="1">
    <citation type="journal article" date="2015" name="Nat. Genet.">
        <title>The pineapple genome and the evolution of CAM photosynthesis.</title>
        <authorList>
            <person name="Ming R."/>
            <person name="VanBuren R."/>
            <person name="Wai C.M."/>
            <person name="Tang H."/>
            <person name="Schatz M.C."/>
            <person name="Bowers J.E."/>
            <person name="Lyons E."/>
            <person name="Wang M.L."/>
            <person name="Chen J."/>
            <person name="Biggers E."/>
            <person name="Zhang J."/>
            <person name="Huang L."/>
            <person name="Zhang L."/>
            <person name="Miao W."/>
            <person name="Zhang J."/>
            <person name="Ye Z."/>
            <person name="Miao C."/>
            <person name="Lin Z."/>
            <person name="Wang H."/>
            <person name="Zhou H."/>
            <person name="Yim W.C."/>
            <person name="Priest H.D."/>
            <person name="Zheng C."/>
            <person name="Woodhouse M."/>
            <person name="Edger P.P."/>
            <person name="Guyot R."/>
            <person name="Guo H.B."/>
            <person name="Guo H."/>
            <person name="Zheng G."/>
            <person name="Singh R."/>
            <person name="Sharma A."/>
            <person name="Min X."/>
            <person name="Zheng Y."/>
            <person name="Lee H."/>
            <person name="Gurtowski J."/>
            <person name="Sedlazeck F.J."/>
            <person name="Harkess A."/>
            <person name="McKain M.R."/>
            <person name="Liao Z."/>
            <person name="Fang J."/>
            <person name="Liu J."/>
            <person name="Zhang X."/>
            <person name="Zhang Q."/>
            <person name="Hu W."/>
            <person name="Qin Y."/>
            <person name="Wang K."/>
            <person name="Chen L.Y."/>
            <person name="Shirley N."/>
            <person name="Lin Y.R."/>
            <person name="Liu L.Y."/>
            <person name="Hernandez A.G."/>
            <person name="Wright C.L."/>
            <person name="Bulone V."/>
            <person name="Tuskan G.A."/>
            <person name="Heath K."/>
            <person name="Zee F."/>
            <person name="Moore P.H."/>
            <person name="Sunkar R."/>
            <person name="Leebens-Mack J.H."/>
            <person name="Mockler T."/>
            <person name="Bennetzen J.L."/>
            <person name="Freeling M."/>
            <person name="Sankoff D."/>
            <person name="Paterson A.H."/>
            <person name="Zhu X."/>
            <person name="Yang X."/>
            <person name="Smith J.A."/>
            <person name="Cushman J.C."/>
            <person name="Paull R.E."/>
            <person name="Yu Q."/>
        </authorList>
    </citation>
    <scope>NUCLEOTIDE SEQUENCE [LARGE SCALE GENOMIC DNA]</scope>
    <source>
        <strain evidence="8">cv. F153</strain>
    </source>
</reference>
<keyword evidence="4" id="KW-0378">Hydrolase</keyword>
<comment type="similarity">
    <text evidence="1">Belongs to the peptidase A1 family.</text>
</comment>
<evidence type="ECO:0000256" key="3">
    <source>
        <dbReference type="ARBA" id="ARBA00022750"/>
    </source>
</evidence>
<feature type="signal peptide" evidence="6">
    <location>
        <begin position="1"/>
        <end position="25"/>
    </location>
</feature>
<dbReference type="PANTHER" id="PTHR47967:SF23">
    <property type="entry name" value="OS04G0448300 PROTEIN"/>
    <property type="match status" value="1"/>
</dbReference>
<evidence type="ECO:0000313" key="9">
    <source>
        <dbReference type="RefSeq" id="XP_020095403.1"/>
    </source>
</evidence>
<name>A0A6P5FPK1_ANACO</name>
<dbReference type="InterPro" id="IPR021109">
    <property type="entry name" value="Peptidase_aspartic_dom_sf"/>
</dbReference>
<dbReference type="Gene3D" id="2.40.70.10">
    <property type="entry name" value="Acid Proteases"/>
    <property type="match status" value="2"/>
</dbReference>
<dbReference type="GO" id="GO:0006508">
    <property type="term" value="P:proteolysis"/>
    <property type="evidence" value="ECO:0007669"/>
    <property type="project" value="UniProtKB-KW"/>
</dbReference>
<dbReference type="InterPro" id="IPR033121">
    <property type="entry name" value="PEPTIDASE_A1"/>
</dbReference>
<keyword evidence="6" id="KW-0732">Signal</keyword>
<dbReference type="InterPro" id="IPR032861">
    <property type="entry name" value="TAXi_N"/>
</dbReference>
<protein>
    <submittedName>
        <fullName evidence="9">Aspartic proteinase nepenthesin-1-like</fullName>
    </submittedName>
</protein>
<dbReference type="OrthoDB" id="660550at2759"/>
<evidence type="ECO:0000256" key="5">
    <source>
        <dbReference type="ARBA" id="ARBA00023180"/>
    </source>
</evidence>
<evidence type="ECO:0000256" key="1">
    <source>
        <dbReference type="ARBA" id="ARBA00007447"/>
    </source>
</evidence>
<evidence type="ECO:0000313" key="8">
    <source>
        <dbReference type="Proteomes" id="UP000515123"/>
    </source>
</evidence>
<dbReference type="GO" id="GO:0005576">
    <property type="term" value="C:extracellular region"/>
    <property type="evidence" value="ECO:0007669"/>
    <property type="project" value="TreeGrafter"/>
</dbReference>
<dbReference type="SUPFAM" id="SSF50630">
    <property type="entry name" value="Acid proteases"/>
    <property type="match status" value="1"/>
</dbReference>
<dbReference type="Proteomes" id="UP000515123">
    <property type="component" value="Linkage group 9"/>
</dbReference>
<feature type="domain" description="Peptidase A1" evidence="7">
    <location>
        <begin position="96"/>
        <end position="433"/>
    </location>
</feature>
<keyword evidence="2" id="KW-0645">Protease</keyword>
<accession>A0A6P5FPK1</accession>
<dbReference type="PROSITE" id="PS51767">
    <property type="entry name" value="PEPTIDASE_A1"/>
    <property type="match status" value="1"/>
</dbReference>
<dbReference type="RefSeq" id="XP_020095403.1">
    <property type="nucleotide sequence ID" value="XM_020239814.1"/>
</dbReference>
<sequence>MASQAPVLMLLLLISSSSLLPLAFSSLTGLAQIRSSAKFRAPSWKQIKEAVSFLNDFVGLLTNLLSPRQPQPSNIPQLGRISSTSNALTRLNVPFYTVDVGIGSPPQPTTLLLDVALDFVWTQCRTCTLCFKQPSPNFDPSKSKTYSKIPCKDNLCQQAPSPSCSADCLYDVEYDTDLWTPGVMATETFALGSASFPNLAFGCGTNNSGFDGIASGVMGLGRGSLSLTSQLKVSKFSHCFVSYYNNTSVVSSPFMIGDSSSLSPSALSTPFVRNPAMYPFSSFYYLSLTAVTVGTMLVPMPSTVTQVNYTDSTGGLFIDATTPLTYLDDPAYKAVRQAFVSQIKLPLKAAPEGFDLCFALSPNVESVEVPDVVFHFQGADMELPPKNVFIADPAEGLLCLMMGNSTGISVLGNFQLQNMHVLYDLGKQALSFEPAQCSMSYKTHAWPLSYVLLCVCVRACFTFVNAWSA</sequence>
<dbReference type="GO" id="GO:0004190">
    <property type="term" value="F:aspartic-type endopeptidase activity"/>
    <property type="evidence" value="ECO:0007669"/>
    <property type="project" value="UniProtKB-KW"/>
</dbReference>
<reference evidence="9" key="2">
    <citation type="submission" date="2025-08" db="UniProtKB">
        <authorList>
            <consortium name="RefSeq"/>
        </authorList>
    </citation>
    <scope>IDENTIFICATION</scope>
    <source>
        <tissue evidence="9">Leaf</tissue>
    </source>
</reference>
<feature type="chain" id="PRO_5028176246" evidence="6">
    <location>
        <begin position="26"/>
        <end position="469"/>
    </location>
</feature>
<organism evidence="8 9">
    <name type="scientific">Ananas comosus</name>
    <name type="common">Pineapple</name>
    <name type="synonym">Ananas ananas</name>
    <dbReference type="NCBI Taxonomy" id="4615"/>
    <lineage>
        <taxon>Eukaryota</taxon>
        <taxon>Viridiplantae</taxon>
        <taxon>Streptophyta</taxon>
        <taxon>Embryophyta</taxon>
        <taxon>Tracheophyta</taxon>
        <taxon>Spermatophyta</taxon>
        <taxon>Magnoliopsida</taxon>
        <taxon>Liliopsida</taxon>
        <taxon>Poales</taxon>
        <taxon>Bromeliaceae</taxon>
        <taxon>Bromelioideae</taxon>
        <taxon>Ananas</taxon>
    </lineage>
</organism>
<dbReference type="InterPro" id="IPR032799">
    <property type="entry name" value="TAXi_C"/>
</dbReference>
<dbReference type="CDD" id="cd05476">
    <property type="entry name" value="pepsin_A_like_plant"/>
    <property type="match status" value="1"/>
</dbReference>
<dbReference type="GeneID" id="109715029"/>
<evidence type="ECO:0000259" key="7">
    <source>
        <dbReference type="PROSITE" id="PS51767"/>
    </source>
</evidence>